<evidence type="ECO:0000313" key="2">
    <source>
        <dbReference type="EMBL" id="MDG0814789.1"/>
    </source>
</evidence>
<dbReference type="RefSeq" id="WP_277576274.1">
    <property type="nucleotide sequence ID" value="NZ_JANRMI010000001.1"/>
</dbReference>
<dbReference type="Proteomes" id="UP001152321">
    <property type="component" value="Unassembled WGS sequence"/>
</dbReference>
<reference evidence="2" key="1">
    <citation type="submission" date="2022-08" db="EMBL/GenBank/DDBJ databases">
        <title>Novel Bdellovibrio Species Isolated from Svalbard: Designation Bdellovibrio svalbardensis.</title>
        <authorList>
            <person name="Mitchell R.J."/>
            <person name="Choi S.Y."/>
        </authorList>
    </citation>
    <scope>NUCLEOTIDE SEQUENCE</scope>
    <source>
        <strain evidence="2">PAP01</strain>
    </source>
</reference>
<dbReference type="InterPro" id="IPR009732">
    <property type="entry name" value="DUF1304"/>
</dbReference>
<proteinExistence type="predicted"/>
<dbReference type="PANTHER" id="PTHR38446">
    <property type="entry name" value="BLL0914 PROTEIN"/>
    <property type="match status" value="1"/>
</dbReference>
<keyword evidence="1" id="KW-1133">Transmembrane helix</keyword>
<feature type="transmembrane region" description="Helical" evidence="1">
    <location>
        <begin position="7"/>
        <end position="29"/>
    </location>
</feature>
<dbReference type="EMBL" id="JANRMI010000001">
    <property type="protein sequence ID" value="MDG0814789.1"/>
    <property type="molecule type" value="Genomic_DNA"/>
</dbReference>
<keyword evidence="3" id="KW-1185">Reference proteome</keyword>
<sequence length="121" mass="13126">MLATISLILVGLVAVEHIYFMILEMFLWTTPKGRKAFGMTPEFASSTAALAKNQGLYNGFLVAGLVWSFFAESEMAFALRVFFLGCIVVAGIFGGLTVNKKIAILQATPALLALVFLFLGR</sequence>
<keyword evidence="1" id="KW-0812">Transmembrane</keyword>
<gene>
    <name evidence="2" type="ORF">NWE73_00330</name>
</gene>
<dbReference type="Pfam" id="PF06993">
    <property type="entry name" value="DUF1304"/>
    <property type="match status" value="1"/>
</dbReference>
<protein>
    <submittedName>
        <fullName evidence="2">DUF1304 domain-containing protein</fullName>
    </submittedName>
</protein>
<keyword evidence="1" id="KW-0472">Membrane</keyword>
<evidence type="ECO:0000313" key="3">
    <source>
        <dbReference type="Proteomes" id="UP001152321"/>
    </source>
</evidence>
<evidence type="ECO:0000256" key="1">
    <source>
        <dbReference type="SAM" id="Phobius"/>
    </source>
</evidence>
<dbReference type="PANTHER" id="PTHR38446:SF1">
    <property type="entry name" value="BLL0914 PROTEIN"/>
    <property type="match status" value="1"/>
</dbReference>
<name>A0ABT6DFR4_9BACT</name>
<feature type="transmembrane region" description="Helical" evidence="1">
    <location>
        <begin position="102"/>
        <end position="120"/>
    </location>
</feature>
<comment type="caution">
    <text evidence="2">The sequence shown here is derived from an EMBL/GenBank/DDBJ whole genome shotgun (WGS) entry which is preliminary data.</text>
</comment>
<accession>A0ABT6DFR4</accession>
<feature type="transmembrane region" description="Helical" evidence="1">
    <location>
        <begin position="49"/>
        <end position="70"/>
    </location>
</feature>
<feature type="transmembrane region" description="Helical" evidence="1">
    <location>
        <begin position="77"/>
        <end position="96"/>
    </location>
</feature>
<organism evidence="2 3">
    <name type="scientific">Bdellovibrio svalbardensis</name>
    <dbReference type="NCBI Taxonomy" id="2972972"/>
    <lineage>
        <taxon>Bacteria</taxon>
        <taxon>Pseudomonadati</taxon>
        <taxon>Bdellovibrionota</taxon>
        <taxon>Bdellovibrionia</taxon>
        <taxon>Bdellovibrionales</taxon>
        <taxon>Pseudobdellovibrionaceae</taxon>
        <taxon>Bdellovibrio</taxon>
    </lineage>
</organism>